<accession>A0ABX3ZFV8</accession>
<comment type="caution">
    <text evidence="2">The sequence shown here is derived from an EMBL/GenBank/DDBJ whole genome shotgun (WGS) entry which is preliminary data.</text>
</comment>
<dbReference type="Proteomes" id="UP000196594">
    <property type="component" value="Unassembled WGS sequence"/>
</dbReference>
<keyword evidence="1" id="KW-1133">Transmembrane helix</keyword>
<evidence type="ECO:0000313" key="3">
    <source>
        <dbReference type="Proteomes" id="UP000196594"/>
    </source>
</evidence>
<name>A0ABX3ZFV8_9BACL</name>
<evidence type="ECO:0000256" key="1">
    <source>
        <dbReference type="SAM" id="Phobius"/>
    </source>
</evidence>
<reference evidence="2 3" key="1">
    <citation type="journal article" date="2017" name="Int. J. Syst. Evol. Microbiol.">
        <title>Solibacillus kalamii sp. nov., isolated from a high-efficiency particulate arrestance filter system used in the International Space Station.</title>
        <authorList>
            <person name="Checinska Sielaff A."/>
            <person name="Kumar R.M."/>
            <person name="Pal D."/>
            <person name="Mayilraj S."/>
            <person name="Venkateswaran K."/>
        </authorList>
    </citation>
    <scope>NUCLEOTIDE SEQUENCE [LARGE SCALE GENOMIC DNA]</scope>
    <source>
        <strain evidence="2 3">ISSFR-015</strain>
    </source>
</reference>
<sequence>MDGKKVEIECRNCHERMTIDFSTDHFSSEIQIFNGKKQQKRTYIKECPHCQSINSVTSDKKEEWGGRKGPNIKLFMFSGLFGCLGFIVICFLLLYFAFKGFGFLVDWLFN</sequence>
<evidence type="ECO:0000313" key="2">
    <source>
        <dbReference type="EMBL" id="OUZ38179.1"/>
    </source>
</evidence>
<organism evidence="2 3">
    <name type="scientific">Solibacillus kalamii</name>
    <dbReference type="NCBI Taxonomy" id="1748298"/>
    <lineage>
        <taxon>Bacteria</taxon>
        <taxon>Bacillati</taxon>
        <taxon>Bacillota</taxon>
        <taxon>Bacilli</taxon>
        <taxon>Bacillales</taxon>
        <taxon>Caryophanaceae</taxon>
        <taxon>Solibacillus</taxon>
    </lineage>
</organism>
<proteinExistence type="predicted"/>
<keyword evidence="1" id="KW-0812">Transmembrane</keyword>
<keyword evidence="1" id="KW-0472">Membrane</keyword>
<dbReference type="EMBL" id="NHNT01000010">
    <property type="protein sequence ID" value="OUZ38179.1"/>
    <property type="molecule type" value="Genomic_DNA"/>
</dbReference>
<dbReference type="RefSeq" id="WP_087617979.1">
    <property type="nucleotide sequence ID" value="NZ_JAFBEY010000014.1"/>
</dbReference>
<gene>
    <name evidence="2" type="ORF">CBM15_13915</name>
</gene>
<feature type="transmembrane region" description="Helical" evidence="1">
    <location>
        <begin position="74"/>
        <end position="98"/>
    </location>
</feature>
<protein>
    <submittedName>
        <fullName evidence="2">Redox protein</fullName>
    </submittedName>
</protein>
<keyword evidence="3" id="KW-1185">Reference proteome</keyword>